<dbReference type="SUPFAM" id="SSF51283">
    <property type="entry name" value="dUTPase-like"/>
    <property type="match status" value="1"/>
</dbReference>
<dbReference type="CDD" id="cd07557">
    <property type="entry name" value="trimeric_dUTPase"/>
    <property type="match status" value="1"/>
</dbReference>
<evidence type="ECO:0000259" key="5">
    <source>
        <dbReference type="Pfam" id="PF00692"/>
    </source>
</evidence>
<keyword evidence="3 6" id="KW-0378">Hydrolase</keyword>
<dbReference type="InterPro" id="IPR008181">
    <property type="entry name" value="dUTPase"/>
</dbReference>
<dbReference type="InterPro" id="IPR036157">
    <property type="entry name" value="dUTPase-like_sf"/>
</dbReference>
<evidence type="ECO:0000256" key="4">
    <source>
        <dbReference type="ARBA" id="ARBA00023080"/>
    </source>
</evidence>
<dbReference type="AlphaFoldDB" id="A0A161KH02"/>
<dbReference type="Pfam" id="PF00692">
    <property type="entry name" value="dUTPase"/>
    <property type="match status" value="1"/>
</dbReference>
<evidence type="ECO:0000256" key="2">
    <source>
        <dbReference type="ARBA" id="ARBA00012379"/>
    </source>
</evidence>
<evidence type="ECO:0000256" key="1">
    <source>
        <dbReference type="ARBA" id="ARBA00006581"/>
    </source>
</evidence>
<dbReference type="GO" id="GO:0006226">
    <property type="term" value="P:dUMP biosynthetic process"/>
    <property type="evidence" value="ECO:0007669"/>
    <property type="project" value="InterPro"/>
</dbReference>
<protein>
    <recommendedName>
        <fullName evidence="2">dUTP diphosphatase</fullName>
        <ecNumber evidence="2">3.6.1.23</ecNumber>
    </recommendedName>
</protein>
<dbReference type="InterPro" id="IPR029054">
    <property type="entry name" value="dUTPase-like"/>
</dbReference>
<dbReference type="GO" id="GO:0004170">
    <property type="term" value="F:dUTP diphosphatase activity"/>
    <property type="evidence" value="ECO:0007669"/>
    <property type="project" value="UniProtKB-EC"/>
</dbReference>
<evidence type="ECO:0000313" key="6">
    <source>
        <dbReference type="EMBL" id="CUV10121.1"/>
    </source>
</evidence>
<dbReference type="EC" id="3.6.1.23" evidence="2"/>
<dbReference type="PANTHER" id="PTHR11241:SF0">
    <property type="entry name" value="DEOXYURIDINE 5'-TRIPHOSPHATE NUCLEOTIDOHYDROLASE"/>
    <property type="match status" value="1"/>
</dbReference>
<comment type="similarity">
    <text evidence="1">Belongs to the dUTPase family.</text>
</comment>
<dbReference type="Gene3D" id="2.70.40.10">
    <property type="match status" value="1"/>
</dbReference>
<feature type="domain" description="dUTPase-like" evidence="5">
    <location>
        <begin position="24"/>
        <end position="144"/>
    </location>
</feature>
<gene>
    <name evidence="6" type="ORF">MGWOODY_Mmi15</name>
</gene>
<dbReference type="PANTHER" id="PTHR11241">
    <property type="entry name" value="DEOXYURIDINE 5'-TRIPHOSPHATE NUCLEOTIDOHYDROLASE"/>
    <property type="match status" value="1"/>
</dbReference>
<dbReference type="InterPro" id="IPR033704">
    <property type="entry name" value="dUTPase_trimeric"/>
</dbReference>
<dbReference type="GO" id="GO:0000287">
    <property type="term" value="F:magnesium ion binding"/>
    <property type="evidence" value="ECO:0007669"/>
    <property type="project" value="InterPro"/>
</dbReference>
<reference evidence="6" key="1">
    <citation type="submission" date="2015-10" db="EMBL/GenBank/DDBJ databases">
        <authorList>
            <person name="Gilbert D.G."/>
        </authorList>
    </citation>
    <scope>NUCLEOTIDE SEQUENCE</scope>
</reference>
<organism evidence="6">
    <name type="scientific">hydrothermal vent metagenome</name>
    <dbReference type="NCBI Taxonomy" id="652676"/>
    <lineage>
        <taxon>unclassified sequences</taxon>
        <taxon>metagenomes</taxon>
        <taxon>ecological metagenomes</taxon>
    </lineage>
</organism>
<keyword evidence="4" id="KW-0546">Nucleotide metabolism</keyword>
<dbReference type="EMBL" id="FAXC01000360">
    <property type="protein sequence ID" value="CUV10121.1"/>
    <property type="molecule type" value="Genomic_DNA"/>
</dbReference>
<evidence type="ECO:0000256" key="3">
    <source>
        <dbReference type="ARBA" id="ARBA00022801"/>
    </source>
</evidence>
<dbReference type="GO" id="GO:0046081">
    <property type="term" value="P:dUTP catabolic process"/>
    <property type="evidence" value="ECO:0007669"/>
    <property type="project" value="InterPro"/>
</dbReference>
<proteinExistence type="inferred from homology"/>
<accession>A0A161KH02</accession>
<name>A0A161KH02_9ZZZZ</name>
<sequence length="145" mass="15893">MDLKIRPFNAEVKQMYENHGHFHDGDAGLDLFVINEQTISAGETTLIHLQIACENAENRPYLVMSRSSIGKTPLRLANAVGLIDAGYRGEIMAVVDNIKTEDYTVEPGQRLFQLVAMDGSPIYFELVEELSDTSRGGGGFGSTGK</sequence>